<evidence type="ECO:0000313" key="1">
    <source>
        <dbReference type="EMBL" id="KIL54899.1"/>
    </source>
</evidence>
<accession>A0A0C2SLT6</accession>
<dbReference type="EMBL" id="KN818604">
    <property type="protein sequence ID" value="KIL54899.1"/>
    <property type="molecule type" value="Genomic_DNA"/>
</dbReference>
<feature type="non-terminal residue" evidence="1">
    <location>
        <position position="1"/>
    </location>
</feature>
<dbReference type="OrthoDB" id="3259294at2759"/>
<name>A0A0C2SLT6_AMAMK</name>
<dbReference type="STRING" id="946122.A0A0C2SLT6"/>
<dbReference type="AlphaFoldDB" id="A0A0C2SLT6"/>
<reference evidence="1 2" key="1">
    <citation type="submission" date="2014-04" db="EMBL/GenBank/DDBJ databases">
        <title>Evolutionary Origins and Diversification of the Mycorrhizal Mutualists.</title>
        <authorList>
            <consortium name="DOE Joint Genome Institute"/>
            <consortium name="Mycorrhizal Genomics Consortium"/>
            <person name="Kohler A."/>
            <person name="Kuo A."/>
            <person name="Nagy L.G."/>
            <person name="Floudas D."/>
            <person name="Copeland A."/>
            <person name="Barry K.W."/>
            <person name="Cichocki N."/>
            <person name="Veneault-Fourrey C."/>
            <person name="LaButti K."/>
            <person name="Lindquist E.A."/>
            <person name="Lipzen A."/>
            <person name="Lundell T."/>
            <person name="Morin E."/>
            <person name="Murat C."/>
            <person name="Riley R."/>
            <person name="Ohm R."/>
            <person name="Sun H."/>
            <person name="Tunlid A."/>
            <person name="Henrissat B."/>
            <person name="Grigoriev I.V."/>
            <person name="Hibbett D.S."/>
            <person name="Martin F."/>
        </authorList>
    </citation>
    <scope>NUCLEOTIDE SEQUENCE [LARGE SCALE GENOMIC DNA]</scope>
    <source>
        <strain evidence="1 2">Koide BX008</strain>
    </source>
</reference>
<keyword evidence="2" id="KW-1185">Reference proteome</keyword>
<dbReference type="InParanoid" id="A0A0C2SLT6"/>
<protein>
    <submittedName>
        <fullName evidence="1">Uncharacterized protein</fullName>
    </submittedName>
</protein>
<organism evidence="1 2">
    <name type="scientific">Amanita muscaria (strain Koide BX008)</name>
    <dbReference type="NCBI Taxonomy" id="946122"/>
    <lineage>
        <taxon>Eukaryota</taxon>
        <taxon>Fungi</taxon>
        <taxon>Dikarya</taxon>
        <taxon>Basidiomycota</taxon>
        <taxon>Agaricomycotina</taxon>
        <taxon>Agaricomycetes</taxon>
        <taxon>Agaricomycetidae</taxon>
        <taxon>Agaricales</taxon>
        <taxon>Pluteineae</taxon>
        <taxon>Amanitaceae</taxon>
        <taxon>Amanita</taxon>
    </lineage>
</organism>
<gene>
    <name evidence="1" type="ORF">M378DRAFT_91726</name>
</gene>
<proteinExistence type="predicted"/>
<evidence type="ECO:0000313" key="2">
    <source>
        <dbReference type="Proteomes" id="UP000054549"/>
    </source>
</evidence>
<dbReference type="Proteomes" id="UP000054549">
    <property type="component" value="Unassembled WGS sequence"/>
</dbReference>
<dbReference type="HOGENOM" id="CLU_176678_0_0_1"/>
<sequence length="79" mass="9228">YLLGNPGHYTGHHQFVKVFWKNYVRVARSAWELPTENEGSTKVILSQNNGKLIALSNVQDYIYQPVIYNSLNLYDWVKQ</sequence>